<organism evidence="1 2">
    <name type="scientific">Pectobacterium phage PP101</name>
    <dbReference type="NCBI Taxonomy" id="1916414"/>
    <lineage>
        <taxon>Viruses</taxon>
        <taxon>Duplodnaviria</taxon>
        <taxon>Heunggongvirae</taxon>
        <taxon>Uroviricota</taxon>
        <taxon>Caudoviricetes</taxon>
        <taxon>Chaseviridae</taxon>
        <taxon>Cleopatravirinae</taxon>
        <taxon>Suwonvirus</taxon>
        <taxon>Suwonvirus PP101</taxon>
    </lineage>
</organism>
<evidence type="ECO:0000313" key="1">
    <source>
        <dbReference type="EMBL" id="APD19698.1"/>
    </source>
</evidence>
<name>A0A1J0MFG6_9CAUD</name>
<reference evidence="1 2" key="1">
    <citation type="submission" date="2018-04" db="EMBL/GenBank/DDBJ databases">
        <authorList>
            <person name="Shneider M.M."/>
            <person name="Kabanova A.P."/>
            <person name="Vo T.N.H."/>
            <person name="Korzhenkov A."/>
            <person name="Samarov N.I."/>
            <person name="Toshchakov S.V."/>
            <person name="Miroshnikov K.K."/>
            <person name="Ignatov A.N."/>
            <person name="Kulikov E.E."/>
            <person name="Miroshnikov K.A."/>
        </authorList>
    </citation>
    <scope>NUCLEOTIDE SEQUENCE [LARGE SCALE GENOMIC DNA]</scope>
</reference>
<accession>A0A1J0MFG6</accession>
<proteinExistence type="predicted"/>
<keyword evidence="2" id="KW-1185">Reference proteome</keyword>
<protein>
    <submittedName>
        <fullName evidence="1">Uncharacterized protein</fullName>
    </submittedName>
</protein>
<gene>
    <name evidence="1" type="ORF">PP101_41</name>
</gene>
<dbReference type="Proteomes" id="UP000224355">
    <property type="component" value="Segment"/>
</dbReference>
<sequence>MASSVALMDVQDNELHHLAVLDGESEKDVVVAYATANKDKWFGTGNSNYGPFVESLDKATNREELIQALSGWDFIVSIIDIK</sequence>
<evidence type="ECO:0000313" key="2">
    <source>
        <dbReference type="Proteomes" id="UP000224355"/>
    </source>
</evidence>
<dbReference type="EMBL" id="KY087898">
    <property type="protein sequence ID" value="APD19698.1"/>
    <property type="molecule type" value="Genomic_DNA"/>
</dbReference>